<name>A0A1C3EQR0_9GAMM</name>
<feature type="transmembrane region" description="Helical" evidence="6">
    <location>
        <begin position="29"/>
        <end position="48"/>
    </location>
</feature>
<keyword evidence="8" id="KW-1185">Reference proteome</keyword>
<keyword evidence="3 6" id="KW-0812">Transmembrane</keyword>
<evidence type="ECO:0000256" key="5">
    <source>
        <dbReference type="ARBA" id="ARBA00023136"/>
    </source>
</evidence>
<dbReference type="Pfam" id="PF01810">
    <property type="entry name" value="LysE"/>
    <property type="match status" value="1"/>
</dbReference>
<evidence type="ECO:0008006" key="9">
    <source>
        <dbReference type="Google" id="ProtNLM"/>
    </source>
</evidence>
<dbReference type="GO" id="GO:0005886">
    <property type="term" value="C:plasma membrane"/>
    <property type="evidence" value="ECO:0007669"/>
    <property type="project" value="UniProtKB-SubCell"/>
</dbReference>
<dbReference type="PANTHER" id="PTHR30086">
    <property type="entry name" value="ARGININE EXPORTER PROTEIN ARGO"/>
    <property type="match status" value="1"/>
</dbReference>
<keyword evidence="5 6" id="KW-0472">Membrane</keyword>
<reference evidence="7 8" key="1">
    <citation type="submission" date="2016-05" db="EMBL/GenBank/DDBJ databases">
        <title>Genomic Taxonomy of the Vibrionaceae.</title>
        <authorList>
            <person name="Gomez-Gil B."/>
            <person name="Enciso-Ibarra J."/>
        </authorList>
    </citation>
    <scope>NUCLEOTIDE SEQUENCE [LARGE SCALE GENOMIC DNA]</scope>
    <source>
        <strain evidence="7 8">CAIM 1920</strain>
    </source>
</reference>
<dbReference type="RefSeq" id="WP_068899047.1">
    <property type="nucleotide sequence ID" value="NZ_LYBM01000003.1"/>
</dbReference>
<organism evidence="7 8">
    <name type="scientific">Veronia pacifica</name>
    <dbReference type="NCBI Taxonomy" id="1080227"/>
    <lineage>
        <taxon>Bacteria</taxon>
        <taxon>Pseudomonadati</taxon>
        <taxon>Pseudomonadota</taxon>
        <taxon>Gammaproteobacteria</taxon>
        <taxon>Vibrionales</taxon>
        <taxon>Vibrionaceae</taxon>
        <taxon>Veronia</taxon>
    </lineage>
</organism>
<evidence type="ECO:0000313" key="7">
    <source>
        <dbReference type="EMBL" id="ODA35584.1"/>
    </source>
</evidence>
<dbReference type="STRING" id="1080227.A8L45_02865"/>
<protein>
    <recommendedName>
        <fullName evidence="9">Lysine transporter LysE</fullName>
    </recommendedName>
</protein>
<comment type="caution">
    <text evidence="7">The sequence shown here is derived from an EMBL/GenBank/DDBJ whole genome shotgun (WGS) entry which is preliminary data.</text>
</comment>
<dbReference type="AlphaFoldDB" id="A0A1C3EQR0"/>
<dbReference type="PANTHER" id="PTHR30086:SF20">
    <property type="entry name" value="ARGININE EXPORTER PROTEIN ARGO-RELATED"/>
    <property type="match status" value="1"/>
</dbReference>
<dbReference type="GO" id="GO:0015171">
    <property type="term" value="F:amino acid transmembrane transporter activity"/>
    <property type="evidence" value="ECO:0007669"/>
    <property type="project" value="TreeGrafter"/>
</dbReference>
<evidence type="ECO:0000256" key="1">
    <source>
        <dbReference type="ARBA" id="ARBA00004651"/>
    </source>
</evidence>
<evidence type="ECO:0000313" key="8">
    <source>
        <dbReference type="Proteomes" id="UP000094936"/>
    </source>
</evidence>
<keyword evidence="2" id="KW-1003">Cell membrane</keyword>
<dbReference type="Proteomes" id="UP000094936">
    <property type="component" value="Unassembled WGS sequence"/>
</dbReference>
<feature type="transmembrane region" description="Helical" evidence="6">
    <location>
        <begin position="101"/>
        <end position="126"/>
    </location>
</feature>
<evidence type="ECO:0000256" key="4">
    <source>
        <dbReference type="ARBA" id="ARBA00022989"/>
    </source>
</evidence>
<dbReference type="InterPro" id="IPR001123">
    <property type="entry name" value="LeuE-type"/>
</dbReference>
<accession>A0A1C3EQR0</accession>
<keyword evidence="4 6" id="KW-1133">Transmembrane helix</keyword>
<evidence type="ECO:0000256" key="6">
    <source>
        <dbReference type="SAM" id="Phobius"/>
    </source>
</evidence>
<evidence type="ECO:0000256" key="2">
    <source>
        <dbReference type="ARBA" id="ARBA00022475"/>
    </source>
</evidence>
<feature type="transmembrane region" description="Helical" evidence="6">
    <location>
        <begin position="138"/>
        <end position="157"/>
    </location>
</feature>
<comment type="subcellular location">
    <subcellularLocation>
        <location evidence="1">Cell membrane</location>
        <topology evidence="1">Multi-pass membrane protein</topology>
    </subcellularLocation>
</comment>
<gene>
    <name evidence="7" type="ORF">A8L45_02865</name>
</gene>
<evidence type="ECO:0000256" key="3">
    <source>
        <dbReference type="ARBA" id="ARBA00022692"/>
    </source>
</evidence>
<feature type="transmembrane region" description="Helical" evidence="6">
    <location>
        <begin position="69"/>
        <end position="95"/>
    </location>
</feature>
<sequence length="159" mass="16731">MAASGFAIATALNQGIVLAGLGLLLSSHMDILIYLKWAGVAYMLVLAYKAWRAAPSSHQQAGSISRARIFFTAILVSLSNPKVILVNMMLLPVYISADKPLAAQAVTILCTGAAISFSVYASYAFFASKFITRLKSKAANNVVASIYASAAGALALVNR</sequence>
<proteinExistence type="predicted"/>
<dbReference type="EMBL" id="LYBM01000003">
    <property type="protein sequence ID" value="ODA35584.1"/>
    <property type="molecule type" value="Genomic_DNA"/>
</dbReference>